<reference evidence="9" key="1">
    <citation type="submission" date="2022-01" db="EMBL/GenBank/DDBJ databases">
        <authorList>
            <person name="King R."/>
        </authorList>
    </citation>
    <scope>NUCLEOTIDE SEQUENCE</scope>
</reference>
<dbReference type="PROSITE" id="PS51273">
    <property type="entry name" value="GATASE_TYPE_1"/>
    <property type="match status" value="1"/>
</dbReference>
<comment type="similarity">
    <text evidence="2">Belongs to the peptidase C26 family.</text>
</comment>
<dbReference type="AlphaFoldDB" id="A0A9N9SH22"/>
<dbReference type="OrthoDB" id="64220at2759"/>
<dbReference type="Pfam" id="PF07722">
    <property type="entry name" value="Peptidase_C26"/>
    <property type="match status" value="1"/>
</dbReference>
<dbReference type="GO" id="GO:0046900">
    <property type="term" value="P:tetrahydrofolylpolyglutamate metabolic process"/>
    <property type="evidence" value="ECO:0007669"/>
    <property type="project" value="TreeGrafter"/>
</dbReference>
<accession>A0A9N9SH22</accession>
<dbReference type="InterPro" id="IPR011697">
    <property type="entry name" value="Peptidase_C26"/>
</dbReference>
<dbReference type="PANTHER" id="PTHR11315:SF0">
    <property type="entry name" value="FOLATE GAMMA-GLUTAMYL HYDROLASE"/>
    <property type="match status" value="1"/>
</dbReference>
<comment type="subcellular location">
    <subcellularLocation>
        <location evidence="1">Secreted</location>
        <location evidence="1">Extracellular space</location>
    </subcellularLocation>
</comment>
<evidence type="ECO:0000256" key="5">
    <source>
        <dbReference type="ARBA" id="ARBA00022801"/>
    </source>
</evidence>
<gene>
    <name evidence="9" type="ORF">PHAECO_LOCUS6355</name>
</gene>
<feature type="active site" evidence="7">
    <location>
        <position position="237"/>
    </location>
</feature>
<keyword evidence="3" id="KW-0964">Secreted</keyword>
<dbReference type="GO" id="GO:0005773">
    <property type="term" value="C:vacuole"/>
    <property type="evidence" value="ECO:0007669"/>
    <property type="project" value="TreeGrafter"/>
</dbReference>
<protein>
    <recommendedName>
        <fullName evidence="7">folate gamma-glutamyl hydrolase</fullName>
        <ecNumber evidence="7">3.4.19.9</ecNumber>
    </recommendedName>
</protein>
<sequence>MKIALVILSLFSLIRLDDASETPIIGILSQEMYLVAKYFPEGVYDSFITASYVKYLESAGARVIPVWIGQSEEYYQRVVNSTNGLLFPGGGTYFNETGGYGETAKTIYKLAVQSNEREVYYPLWGTCLGMHVLIFSQKGADLRIDCSLRKVALPLDFSEGYEDSKLFRESTKDITRNLGTNNVTYNLHRYCLTKEVLQSNGILQNWKILATNKDESNLEFISVMENRKYPFYGVQFHPEKNIFEFKKSIGIPHSVGAVQASQYFSNFFVNECRKNNNSFSDDDIEMKSLFYNYSPVYTAPKGSSYEQIYVFTKEDYRKSPLV</sequence>
<keyword evidence="4 8" id="KW-0732">Signal</keyword>
<dbReference type="Proteomes" id="UP001153737">
    <property type="component" value="Chromosome 2"/>
</dbReference>
<reference evidence="9" key="2">
    <citation type="submission" date="2022-10" db="EMBL/GenBank/DDBJ databases">
        <authorList>
            <consortium name="ENA_rothamsted_submissions"/>
            <consortium name="culmorum"/>
            <person name="King R."/>
        </authorList>
    </citation>
    <scope>NUCLEOTIDE SEQUENCE</scope>
</reference>
<organism evidence="9 10">
    <name type="scientific">Phaedon cochleariae</name>
    <name type="common">Mustard beetle</name>
    <dbReference type="NCBI Taxonomy" id="80249"/>
    <lineage>
        <taxon>Eukaryota</taxon>
        <taxon>Metazoa</taxon>
        <taxon>Ecdysozoa</taxon>
        <taxon>Arthropoda</taxon>
        <taxon>Hexapoda</taxon>
        <taxon>Insecta</taxon>
        <taxon>Pterygota</taxon>
        <taxon>Neoptera</taxon>
        <taxon>Endopterygota</taxon>
        <taxon>Coleoptera</taxon>
        <taxon>Polyphaga</taxon>
        <taxon>Cucujiformia</taxon>
        <taxon>Chrysomeloidea</taxon>
        <taxon>Chrysomelidae</taxon>
        <taxon>Chrysomelinae</taxon>
        <taxon>Chrysomelini</taxon>
        <taxon>Phaedon</taxon>
    </lineage>
</organism>
<evidence type="ECO:0000256" key="4">
    <source>
        <dbReference type="ARBA" id="ARBA00022729"/>
    </source>
</evidence>
<evidence type="ECO:0000256" key="1">
    <source>
        <dbReference type="ARBA" id="ARBA00004239"/>
    </source>
</evidence>
<dbReference type="InterPro" id="IPR029062">
    <property type="entry name" value="Class_I_gatase-like"/>
</dbReference>
<dbReference type="FunFam" id="3.40.50.880:FF:000024">
    <property type="entry name" value="Folate gamma-glutamyl hydrolase"/>
    <property type="match status" value="1"/>
</dbReference>
<dbReference type="PANTHER" id="PTHR11315">
    <property type="entry name" value="PROTEASE FAMILY C26 GAMMA-GLUTAMYL HYDROLASE"/>
    <property type="match status" value="1"/>
</dbReference>
<evidence type="ECO:0000313" key="10">
    <source>
        <dbReference type="Proteomes" id="UP001153737"/>
    </source>
</evidence>
<dbReference type="SUPFAM" id="SSF52317">
    <property type="entry name" value="Class I glutamine amidotransferase-like"/>
    <property type="match status" value="1"/>
</dbReference>
<feature type="signal peptide" evidence="8">
    <location>
        <begin position="1"/>
        <end position="19"/>
    </location>
</feature>
<name>A0A9N9SH22_PHACE</name>
<dbReference type="InterPro" id="IPR015527">
    <property type="entry name" value="Pept_C26_g-glut_hydrolase"/>
</dbReference>
<feature type="active site" description="Proton donor" evidence="6">
    <location>
        <position position="237"/>
    </location>
</feature>
<feature type="chain" id="PRO_5040334588" description="folate gamma-glutamyl hydrolase" evidence="8">
    <location>
        <begin position="20"/>
        <end position="322"/>
    </location>
</feature>
<dbReference type="Gene3D" id="3.40.50.880">
    <property type="match status" value="1"/>
</dbReference>
<proteinExistence type="inferred from homology"/>
<dbReference type="PROSITE" id="PS51275">
    <property type="entry name" value="PEPTIDASE_C26_GGH"/>
    <property type="match status" value="1"/>
</dbReference>
<dbReference type="GO" id="GO:0005576">
    <property type="term" value="C:extracellular region"/>
    <property type="evidence" value="ECO:0007669"/>
    <property type="project" value="UniProtKB-SubCell"/>
</dbReference>
<dbReference type="EC" id="3.4.19.9" evidence="7"/>
<comment type="catalytic activity">
    <reaction evidence="7">
        <text>(6S)-5,6,7,8-tetrahydrofolyl-(gamma-L-Glu)(n) + (n-1) H2O = (6S)-5,6,7,8-tetrahydrofolate + (n-1) L-glutamate</text>
        <dbReference type="Rhea" id="RHEA:56784"/>
        <dbReference type="Rhea" id="RHEA-COMP:14738"/>
        <dbReference type="ChEBI" id="CHEBI:15377"/>
        <dbReference type="ChEBI" id="CHEBI:29985"/>
        <dbReference type="ChEBI" id="CHEBI:57453"/>
        <dbReference type="ChEBI" id="CHEBI:141005"/>
        <dbReference type="EC" id="3.4.19.9"/>
    </reaction>
</comment>
<feature type="active site" description="Nucleophile" evidence="6 7">
    <location>
        <position position="127"/>
    </location>
</feature>
<keyword evidence="5 7" id="KW-0378">Hydrolase</keyword>
<dbReference type="GO" id="GO:0034722">
    <property type="term" value="F:gamma-glutamyl-peptidase activity"/>
    <property type="evidence" value="ECO:0007669"/>
    <property type="project" value="UniProtKB-UniRule"/>
</dbReference>
<evidence type="ECO:0000313" key="9">
    <source>
        <dbReference type="EMBL" id="CAG9819326.1"/>
    </source>
</evidence>
<evidence type="ECO:0000256" key="3">
    <source>
        <dbReference type="ARBA" id="ARBA00022525"/>
    </source>
</evidence>
<evidence type="ECO:0000256" key="7">
    <source>
        <dbReference type="PROSITE-ProRule" id="PRU00607"/>
    </source>
</evidence>
<keyword evidence="10" id="KW-1185">Reference proteome</keyword>
<evidence type="ECO:0000256" key="8">
    <source>
        <dbReference type="SAM" id="SignalP"/>
    </source>
</evidence>
<dbReference type="EMBL" id="OU896708">
    <property type="protein sequence ID" value="CAG9819326.1"/>
    <property type="molecule type" value="Genomic_DNA"/>
</dbReference>
<evidence type="ECO:0000256" key="6">
    <source>
        <dbReference type="PIRSR" id="PIRSR615527-1"/>
    </source>
</evidence>
<evidence type="ECO:0000256" key="2">
    <source>
        <dbReference type="ARBA" id="ARBA00011083"/>
    </source>
</evidence>